<evidence type="ECO:0000259" key="10">
    <source>
        <dbReference type="Pfam" id="PF04810"/>
    </source>
</evidence>
<dbReference type="GO" id="GO:0030127">
    <property type="term" value="C:COPII vesicle coat"/>
    <property type="evidence" value="ECO:0007669"/>
    <property type="project" value="InterPro"/>
</dbReference>
<evidence type="ECO:0000256" key="3">
    <source>
        <dbReference type="ARBA" id="ARBA00022723"/>
    </source>
</evidence>
<dbReference type="EMBL" id="CAKOGP040001770">
    <property type="protein sequence ID" value="CAJ1950520.1"/>
    <property type="molecule type" value="Genomic_DNA"/>
</dbReference>
<evidence type="ECO:0000256" key="1">
    <source>
        <dbReference type="ARBA" id="ARBA00004299"/>
    </source>
</evidence>
<dbReference type="InterPro" id="IPR036180">
    <property type="entry name" value="Gelsolin-like_dom_sf"/>
</dbReference>
<reference evidence="12" key="1">
    <citation type="submission" date="2023-08" db="EMBL/GenBank/DDBJ databases">
        <authorList>
            <person name="Audoor S."/>
            <person name="Bilcke G."/>
        </authorList>
    </citation>
    <scope>NUCLEOTIDE SEQUENCE</scope>
</reference>
<evidence type="ECO:0000313" key="12">
    <source>
        <dbReference type="EMBL" id="CAJ1950520.1"/>
    </source>
</evidence>
<evidence type="ECO:0000256" key="2">
    <source>
        <dbReference type="ARBA" id="ARBA00004397"/>
    </source>
</evidence>
<dbReference type="Gene3D" id="1.20.120.730">
    <property type="entry name" value="Sec23/Sec24 helical domain"/>
    <property type="match status" value="1"/>
</dbReference>
<keyword evidence="13" id="KW-1185">Reference proteome</keyword>
<evidence type="ECO:0000259" key="11">
    <source>
        <dbReference type="Pfam" id="PF04811"/>
    </source>
</evidence>
<keyword evidence="4" id="KW-0256">Endoplasmic reticulum</keyword>
<evidence type="ECO:0000256" key="7">
    <source>
        <dbReference type="ARBA" id="ARBA00023136"/>
    </source>
</evidence>
<evidence type="ECO:0000256" key="9">
    <source>
        <dbReference type="SAM" id="MobiDB-lite"/>
    </source>
</evidence>
<dbReference type="SUPFAM" id="SSF81995">
    <property type="entry name" value="beta-sandwich domain of Sec23/24"/>
    <property type="match status" value="1"/>
</dbReference>
<keyword evidence="3" id="KW-0479">Metal-binding</keyword>
<feature type="region of interest" description="Disordered" evidence="9">
    <location>
        <begin position="1"/>
        <end position="48"/>
    </location>
</feature>
<sequence>MWWPFSSAEEEEKKKKKSSPPKKKKIEAKKKNPVEPSVWDGKPKIKKADGVVPRPLKKKANDGVVFTSKKCPPKPDLENFRDIPYGFIWTPQAENDKVQIIDCQSHAMLPVICLTCLAYINPHCQVDVEQGIWTCALCEQKNVAPIPDLKTLIKPAIENNMVEYHQDLTSKPAVKVDDEDDDAISDNHSVGSRSESNHSYVSKSPDSYDQDATSRVSRDDEGSRKSYASGSRRSYESGSRRSYVSENRSYSSRSTYVDDDTRTLVLVVDTNLTGNDGRGILNAVEEFVKVAERAEGDFPRTRIGLVVFDQVVSMYQLGLLGIASADVYTPIDPDDDEALVARKKSMEERAYLQEVECLEDLDSLIQCLSATFGVPVDEKDQGEEPESRMEILKRKKEDRLRKEKKGKNETSKTSPWIKRRELAKTKHPKRCVGEAIQCAIDLTVVGHPEPSRTSQILLFTNGCPNVGGGSVVAVDDNKENEGPVHAHDVVDIDKLQKAIDYFDTTASFALDTGVGIDVFCSGVTELAIPAYQALVEPSGGYVVSHVSLASKQLKQNFTWILQNTYTSRSPAVDSDDTATNDSQVFLDIRTDSFMTPSTLNGPGELIAEDADMLETERKGYEEGAELAVEDGFETKDLPLADALDVSMTRIKLGRVDPLSTISVLLELNETFEEENDTHCFFQFISRHVDRKGKIFITRVYTYRFPVAKDTTDYLENANSDVVAVVLAKTAVYRTLHGREETDEVRDKVTAGDTSTLEKLANETQLDIDATVQRISGSFRLLGLENGKAKSSSSLDSAFPPNLNGALRLLYHLRRGPLISPGPMRSMDDRAALRGFFLRFPLEDCLSMMAPQLFSTGYIEGEEEIAEELLDLPAETLSLWDFSIVAADHYDYLYIWSGKGCEGEDYEEIRKHCRRYVWRRAKTRFPMPQVAMLNDGDSMSRRFTAELAPSHADSEERQIASFPQLAALPPKALKSLRSRIKFYDKNADASFHTWFWNVSSATNVSKEEGMSLCD</sequence>
<dbReference type="GO" id="GO:0090110">
    <property type="term" value="P:COPII-coated vesicle cargo loading"/>
    <property type="evidence" value="ECO:0007669"/>
    <property type="project" value="TreeGrafter"/>
</dbReference>
<dbReference type="GO" id="GO:0005789">
    <property type="term" value="C:endoplasmic reticulum membrane"/>
    <property type="evidence" value="ECO:0007669"/>
    <property type="project" value="UniProtKB-SubCell"/>
</dbReference>
<organism evidence="12 13">
    <name type="scientific">Cylindrotheca closterium</name>
    <dbReference type="NCBI Taxonomy" id="2856"/>
    <lineage>
        <taxon>Eukaryota</taxon>
        <taxon>Sar</taxon>
        <taxon>Stramenopiles</taxon>
        <taxon>Ochrophyta</taxon>
        <taxon>Bacillariophyta</taxon>
        <taxon>Bacillariophyceae</taxon>
        <taxon>Bacillariophycidae</taxon>
        <taxon>Bacillariales</taxon>
        <taxon>Bacillariaceae</taxon>
        <taxon>Cylindrotheca</taxon>
    </lineage>
</organism>
<dbReference type="AlphaFoldDB" id="A0AAD2FR97"/>
<keyword evidence="8" id="KW-0968">Cytoplasmic vesicle</keyword>
<keyword evidence="6" id="KW-0813">Transport</keyword>
<evidence type="ECO:0008006" key="14">
    <source>
        <dbReference type="Google" id="ProtNLM"/>
    </source>
</evidence>
<dbReference type="InterPro" id="IPR037364">
    <property type="entry name" value="Sec23"/>
</dbReference>
<proteinExistence type="predicted"/>
<comment type="subcellular location">
    <subcellularLocation>
        <location evidence="1">Cytoplasmic vesicle</location>
        <location evidence="1">COPII-coated vesicle membrane</location>
        <topology evidence="1">Peripheral membrane protein</topology>
        <orientation evidence="1">Cytoplasmic side</orientation>
    </subcellularLocation>
    <subcellularLocation>
        <location evidence="2">Endoplasmic reticulum membrane</location>
        <topology evidence="2">Peripheral membrane protein</topology>
        <orientation evidence="2">Cytoplasmic side</orientation>
    </subcellularLocation>
</comment>
<dbReference type="InterPro" id="IPR006896">
    <property type="entry name" value="Sec23/24_trunk_dom"/>
</dbReference>
<evidence type="ECO:0000256" key="8">
    <source>
        <dbReference type="ARBA" id="ARBA00023329"/>
    </source>
</evidence>
<feature type="compositionally biased region" description="Polar residues" evidence="9">
    <location>
        <begin position="186"/>
        <end position="215"/>
    </location>
</feature>
<keyword evidence="5" id="KW-0862">Zinc</keyword>
<feature type="domain" description="Zinc finger Sec23/Sec24-type" evidence="10">
    <location>
        <begin position="110"/>
        <end position="145"/>
    </location>
</feature>
<dbReference type="InterPro" id="IPR036465">
    <property type="entry name" value="vWFA_dom_sf"/>
</dbReference>
<dbReference type="Gene3D" id="2.30.30.380">
    <property type="entry name" value="Zn-finger domain of Sec23/24"/>
    <property type="match status" value="1"/>
</dbReference>
<dbReference type="Pfam" id="PF04810">
    <property type="entry name" value="zf-Sec23_Sec24"/>
    <property type="match status" value="1"/>
</dbReference>
<dbReference type="InterPro" id="IPR006895">
    <property type="entry name" value="Znf_Sec23_Sec24"/>
</dbReference>
<keyword evidence="6" id="KW-0931">ER-Golgi transport</keyword>
<evidence type="ECO:0000256" key="4">
    <source>
        <dbReference type="ARBA" id="ARBA00022824"/>
    </source>
</evidence>
<dbReference type="GO" id="GO:0008270">
    <property type="term" value="F:zinc ion binding"/>
    <property type="evidence" value="ECO:0007669"/>
    <property type="project" value="InterPro"/>
</dbReference>
<keyword evidence="7" id="KW-0472">Membrane</keyword>
<feature type="region of interest" description="Disordered" evidence="9">
    <location>
        <begin position="376"/>
        <end position="414"/>
    </location>
</feature>
<dbReference type="GO" id="GO:0005096">
    <property type="term" value="F:GTPase activator activity"/>
    <property type="evidence" value="ECO:0007669"/>
    <property type="project" value="TreeGrafter"/>
</dbReference>
<dbReference type="SUPFAM" id="SSF82754">
    <property type="entry name" value="C-terminal, gelsolin-like domain of Sec23/24"/>
    <property type="match status" value="1"/>
</dbReference>
<dbReference type="GO" id="GO:0006886">
    <property type="term" value="P:intracellular protein transport"/>
    <property type="evidence" value="ECO:0007669"/>
    <property type="project" value="InterPro"/>
</dbReference>
<dbReference type="GO" id="GO:0070971">
    <property type="term" value="C:endoplasmic reticulum exit site"/>
    <property type="evidence" value="ECO:0007669"/>
    <property type="project" value="TreeGrafter"/>
</dbReference>
<dbReference type="SUPFAM" id="SSF53300">
    <property type="entry name" value="vWA-like"/>
    <property type="match status" value="1"/>
</dbReference>
<protein>
    <recommendedName>
        <fullName evidence="14">Protein transport protein SEC23</fullName>
    </recommendedName>
</protein>
<evidence type="ECO:0000313" key="13">
    <source>
        <dbReference type="Proteomes" id="UP001295423"/>
    </source>
</evidence>
<gene>
    <name evidence="12" type="ORF">CYCCA115_LOCUS12620</name>
</gene>
<evidence type="ECO:0000256" key="5">
    <source>
        <dbReference type="ARBA" id="ARBA00022833"/>
    </source>
</evidence>
<feature type="domain" description="Sec23/Sec24 trunk" evidence="11">
    <location>
        <begin position="423"/>
        <end position="559"/>
    </location>
</feature>
<name>A0AAD2FR97_9STRA</name>
<evidence type="ECO:0000256" key="6">
    <source>
        <dbReference type="ARBA" id="ARBA00022892"/>
    </source>
</evidence>
<feature type="region of interest" description="Disordered" evidence="9">
    <location>
        <begin position="170"/>
        <end position="255"/>
    </location>
</feature>
<dbReference type="InterPro" id="IPR036174">
    <property type="entry name" value="Znf_Sec23_Sec24_sf"/>
</dbReference>
<dbReference type="PANTHER" id="PTHR11141:SF6">
    <property type="entry name" value="PROTEIN TRANSPORT PROTEIN SEC23 A"/>
    <property type="match status" value="1"/>
</dbReference>
<dbReference type="SUPFAM" id="SSF82919">
    <property type="entry name" value="Zn-finger domain of Sec23/24"/>
    <property type="match status" value="1"/>
</dbReference>
<feature type="compositionally biased region" description="Basic and acidic residues" evidence="9">
    <location>
        <begin position="385"/>
        <end position="410"/>
    </location>
</feature>
<dbReference type="Proteomes" id="UP001295423">
    <property type="component" value="Unassembled WGS sequence"/>
</dbReference>
<dbReference type="Gene3D" id="3.40.50.410">
    <property type="entry name" value="von Willebrand factor, type A domain"/>
    <property type="match status" value="1"/>
</dbReference>
<accession>A0AAD2FR97</accession>
<comment type="caution">
    <text evidence="12">The sequence shown here is derived from an EMBL/GenBank/DDBJ whole genome shotgun (WGS) entry which is preliminary data.</text>
</comment>
<feature type="compositionally biased region" description="Basic residues" evidence="9">
    <location>
        <begin position="14"/>
        <end position="28"/>
    </location>
</feature>
<dbReference type="PANTHER" id="PTHR11141">
    <property type="entry name" value="PROTEIN TRANSPORT PROTEIN SEC23"/>
    <property type="match status" value="1"/>
</dbReference>
<dbReference type="Pfam" id="PF04811">
    <property type="entry name" value="Sec23_trunk"/>
    <property type="match status" value="1"/>
</dbReference>